<dbReference type="OrthoDB" id="1954979at2"/>
<organism evidence="1 2">
    <name type="scientific">Fonticella tunisiensis</name>
    <dbReference type="NCBI Taxonomy" id="1096341"/>
    <lineage>
        <taxon>Bacteria</taxon>
        <taxon>Bacillati</taxon>
        <taxon>Bacillota</taxon>
        <taxon>Clostridia</taxon>
        <taxon>Eubacteriales</taxon>
        <taxon>Clostridiaceae</taxon>
        <taxon>Fonticella</taxon>
    </lineage>
</organism>
<keyword evidence="2" id="KW-1185">Reference proteome</keyword>
<sequence length="123" mass="14031">MLEKKEICSCRNILDGSIEYIYRYFLIEDTKSIIINEQRVDVPSYGIEILRELILNGQTADLYGERLDSISSTMGKVLELIEYLKDNEVSPIHLVDIVGEKADEWVVDFEEAAKSLLKSMALA</sequence>
<gene>
    <name evidence="1" type="ORF">EDD71_101123</name>
</gene>
<evidence type="ECO:0000313" key="1">
    <source>
        <dbReference type="EMBL" id="TDT63696.1"/>
    </source>
</evidence>
<proteinExistence type="predicted"/>
<dbReference type="EMBL" id="SOAZ01000001">
    <property type="protein sequence ID" value="TDT63696.1"/>
    <property type="molecule type" value="Genomic_DNA"/>
</dbReference>
<dbReference type="InterPro" id="IPR017016">
    <property type="entry name" value="UCP033595"/>
</dbReference>
<accession>A0A4R7KXK6</accession>
<dbReference type="Pfam" id="PF20124">
    <property type="entry name" value="DUF6514"/>
    <property type="match status" value="1"/>
</dbReference>
<dbReference type="RefSeq" id="WP_133626813.1">
    <property type="nucleotide sequence ID" value="NZ_SOAZ01000001.1"/>
</dbReference>
<protein>
    <submittedName>
        <fullName evidence="1">Uncharacterized protein</fullName>
    </submittedName>
</protein>
<reference evidence="1 2" key="1">
    <citation type="submission" date="2019-03" db="EMBL/GenBank/DDBJ databases">
        <title>Genomic Encyclopedia of Type Strains, Phase IV (KMG-IV): sequencing the most valuable type-strain genomes for metagenomic binning, comparative biology and taxonomic classification.</title>
        <authorList>
            <person name="Goeker M."/>
        </authorList>
    </citation>
    <scope>NUCLEOTIDE SEQUENCE [LARGE SCALE GENOMIC DNA]</scope>
    <source>
        <strain evidence="1 2">DSM 24455</strain>
    </source>
</reference>
<evidence type="ECO:0000313" key="2">
    <source>
        <dbReference type="Proteomes" id="UP000295325"/>
    </source>
</evidence>
<comment type="caution">
    <text evidence="1">The sequence shown here is derived from an EMBL/GenBank/DDBJ whole genome shotgun (WGS) entry which is preliminary data.</text>
</comment>
<dbReference type="Proteomes" id="UP000295325">
    <property type="component" value="Unassembled WGS sequence"/>
</dbReference>
<dbReference type="AlphaFoldDB" id="A0A4R7KXK6"/>
<name>A0A4R7KXK6_9CLOT</name>